<dbReference type="RefSeq" id="WP_164824157.1">
    <property type="nucleotide sequence ID" value="NZ_CP049229.1"/>
</dbReference>
<evidence type="ECO:0000313" key="1">
    <source>
        <dbReference type="EMBL" id="QIH24479.1"/>
    </source>
</evidence>
<proteinExistence type="predicted"/>
<protein>
    <submittedName>
        <fullName evidence="1">Uncharacterized protein</fullName>
    </submittedName>
</protein>
<gene>
    <name evidence="1" type="ORF">G6Z83_07090</name>
</gene>
<organism evidence="1 2">
    <name type="scientific">Lactobacillus iners</name>
    <dbReference type="NCBI Taxonomy" id="147802"/>
    <lineage>
        <taxon>Bacteria</taxon>
        <taxon>Bacillati</taxon>
        <taxon>Bacillota</taxon>
        <taxon>Bacilli</taxon>
        <taxon>Lactobacillales</taxon>
        <taxon>Lactobacillaceae</taxon>
        <taxon>Lactobacillus</taxon>
    </lineage>
</organism>
<sequence length="110" mass="12729">MQIDVQIDQISNNKTILGIFIDSRPVYWTAYAKETKDEEKIRSIAYQPFIIQVINKYTQLRLTTADGQEGIRKGIQLLKKKLSPDLDALFEVNDLTEKIADNMSKSKYLF</sequence>
<name>A0A6G7BAX0_9LACO</name>
<geneLocation type="plasmid" evidence="2">
    <name>pc0210c1</name>
</geneLocation>
<keyword evidence="1" id="KW-0614">Plasmid</keyword>
<dbReference type="AlphaFoldDB" id="A0A6G7BAX0"/>
<reference evidence="1 2" key="1">
    <citation type="submission" date="2020-02" db="EMBL/GenBank/DDBJ databases">
        <title>Complete genome sequences of six Lactobacillus iners strains isolated from the human vagina.</title>
        <authorList>
            <person name="France M.T."/>
            <person name="Rutt L."/>
            <person name="Narina S."/>
            <person name="Arbaugh S."/>
            <person name="Humphrys M.S."/>
            <person name="Ma B."/>
            <person name="Hayward M.R."/>
            <person name="Relman D."/>
            <person name="Kwon D.S."/>
            <person name="Ravel J."/>
        </authorList>
    </citation>
    <scope>NUCLEOTIDE SEQUENCE [LARGE SCALE GENOMIC DNA]</scope>
    <source>
        <strain evidence="1 2">C0210C1</strain>
        <plasmid evidence="2">pc0210c1</plasmid>
    </source>
</reference>
<accession>A0A6G7BAX0</accession>
<dbReference type="EMBL" id="CP049229">
    <property type="protein sequence ID" value="QIH24479.1"/>
    <property type="molecule type" value="Genomic_DNA"/>
</dbReference>
<evidence type="ECO:0000313" key="2">
    <source>
        <dbReference type="Proteomes" id="UP000501676"/>
    </source>
</evidence>
<dbReference type="Proteomes" id="UP000501676">
    <property type="component" value="Plasmid pC0210C1"/>
</dbReference>